<accession>A0ABQ6ZHN8</accession>
<dbReference type="EMBL" id="PDWW01000010">
    <property type="protein sequence ID" value="KAF1725356.1"/>
    <property type="molecule type" value="Genomic_DNA"/>
</dbReference>
<sequence>MIAINADAAERRDPAVAACSAAMPGDDMNLLSLPWWCLPAALFVLSLAAVMGVNRWRFHRNGASQHLVLGMFVSACWIAAVVVILQRVQ</sequence>
<keyword evidence="1" id="KW-0472">Membrane</keyword>
<comment type="caution">
    <text evidence="2">The sequence shown here is derived from an EMBL/GenBank/DDBJ whole genome shotgun (WGS) entry which is preliminary data.</text>
</comment>
<evidence type="ECO:0008006" key="4">
    <source>
        <dbReference type="Google" id="ProtNLM"/>
    </source>
</evidence>
<feature type="transmembrane region" description="Helical" evidence="1">
    <location>
        <begin position="66"/>
        <end position="85"/>
    </location>
</feature>
<proteinExistence type="predicted"/>
<protein>
    <recommendedName>
        <fullName evidence="4">Transmembrane protein</fullName>
    </recommendedName>
</protein>
<keyword evidence="1" id="KW-1133">Transmembrane helix</keyword>
<feature type="transmembrane region" description="Helical" evidence="1">
    <location>
        <begin position="33"/>
        <end position="54"/>
    </location>
</feature>
<organism evidence="2 3">
    <name type="scientific">Pseudoxanthomonas japonensis</name>
    <dbReference type="NCBI Taxonomy" id="69284"/>
    <lineage>
        <taxon>Bacteria</taxon>
        <taxon>Pseudomonadati</taxon>
        <taxon>Pseudomonadota</taxon>
        <taxon>Gammaproteobacteria</taxon>
        <taxon>Lysobacterales</taxon>
        <taxon>Lysobacteraceae</taxon>
        <taxon>Pseudoxanthomonas</taxon>
    </lineage>
</organism>
<keyword evidence="3" id="KW-1185">Reference proteome</keyword>
<evidence type="ECO:0000313" key="2">
    <source>
        <dbReference type="EMBL" id="KAF1725356.1"/>
    </source>
</evidence>
<name>A0ABQ6ZHN8_9GAMM</name>
<gene>
    <name evidence="2" type="ORF">CSC78_09050</name>
</gene>
<keyword evidence="1" id="KW-0812">Transmembrane</keyword>
<reference evidence="2 3" key="1">
    <citation type="submission" date="2017-10" db="EMBL/GenBank/DDBJ databases">
        <title>Whole genome sequencing of members of genus Pseudoxanthomonas.</title>
        <authorList>
            <person name="Kumar S."/>
            <person name="Bansal K."/>
            <person name="Kaur A."/>
            <person name="Patil P."/>
            <person name="Sharma S."/>
            <person name="Patil P.B."/>
        </authorList>
    </citation>
    <scope>NUCLEOTIDE SEQUENCE [LARGE SCALE GENOMIC DNA]</scope>
    <source>
        <strain evidence="2 3">DSM 17109</strain>
    </source>
</reference>
<evidence type="ECO:0000256" key="1">
    <source>
        <dbReference type="SAM" id="Phobius"/>
    </source>
</evidence>
<evidence type="ECO:0000313" key="3">
    <source>
        <dbReference type="Proteomes" id="UP000781710"/>
    </source>
</evidence>
<dbReference type="RefSeq" id="WP_162337591.1">
    <property type="nucleotide sequence ID" value="NZ_JBHSRQ010000013.1"/>
</dbReference>
<dbReference type="Proteomes" id="UP000781710">
    <property type="component" value="Unassembled WGS sequence"/>
</dbReference>